<gene>
    <name evidence="4" type="primary">lacG</name>
    <name evidence="7" type="ORF">U725_02657</name>
</gene>
<dbReference type="GO" id="GO:0008422">
    <property type="term" value="F:beta-glucosidase activity"/>
    <property type="evidence" value="ECO:0007669"/>
    <property type="project" value="TreeGrafter"/>
</dbReference>
<feature type="binding site" evidence="4">
    <location>
        <position position="188"/>
    </location>
    <ligand>
        <name>D-galactose 6-phosphate</name>
        <dbReference type="ChEBI" id="CHEBI:91004"/>
    </ligand>
</feature>
<dbReference type="UniPathway" id="UPA00542">
    <property type="reaction ID" value="UER00605"/>
</dbReference>
<dbReference type="InterPro" id="IPR005928">
    <property type="entry name" value="6P-beta-galactosidase"/>
</dbReference>
<feature type="binding site" evidence="4">
    <location>
        <position position="464"/>
    </location>
    <ligand>
        <name>D-galactose 6-phosphate</name>
        <dbReference type="ChEBI" id="CHEBI:91004"/>
    </ligand>
</feature>
<dbReference type="InterPro" id="IPR017853">
    <property type="entry name" value="GH"/>
</dbReference>
<feature type="binding site" evidence="4">
    <location>
        <position position="326"/>
    </location>
    <ligand>
        <name>D-galactose 6-phosphate</name>
        <dbReference type="ChEBI" id="CHEBI:91004"/>
    </ligand>
</feature>
<dbReference type="NCBIfam" id="TIGR01233">
    <property type="entry name" value="lacG"/>
    <property type="match status" value="1"/>
</dbReference>
<evidence type="ECO:0000256" key="4">
    <source>
        <dbReference type="HAMAP-Rule" id="MF_01574"/>
    </source>
</evidence>
<dbReference type="EC" id="3.2.1.85" evidence="4"/>
<dbReference type="GO" id="GO:0019512">
    <property type="term" value="P:lactose catabolic process via tagatose-6-phosphate"/>
    <property type="evidence" value="ECO:0007669"/>
    <property type="project" value="InterPro"/>
</dbReference>
<dbReference type="EMBL" id="AZSI01000212">
    <property type="protein sequence ID" value="KEY61203.1"/>
    <property type="molecule type" value="Genomic_DNA"/>
</dbReference>
<dbReference type="PRINTS" id="PR00131">
    <property type="entry name" value="GLHYDRLASE1"/>
</dbReference>
<dbReference type="Gene3D" id="3.20.20.80">
    <property type="entry name" value="Glycosidases"/>
    <property type="match status" value="1"/>
</dbReference>
<dbReference type="PANTHER" id="PTHR10353">
    <property type="entry name" value="GLYCOSYL HYDROLASE"/>
    <property type="match status" value="1"/>
</dbReference>
<feature type="binding site" evidence="4">
    <location>
        <position position="48"/>
    </location>
    <ligand>
        <name>D-galactose 6-phosphate</name>
        <dbReference type="ChEBI" id="CHEBI:91004"/>
    </ligand>
</feature>
<dbReference type="NCBIfam" id="NF010036">
    <property type="entry name" value="PRK13511.1"/>
    <property type="match status" value="1"/>
</dbReference>
<accession>A0A084A7C4</accession>
<dbReference type="AlphaFoldDB" id="A0A084A7C4"/>
<feature type="active site" description="Nucleophile" evidence="4 5">
    <location>
        <position position="404"/>
    </location>
</feature>
<dbReference type="FunFam" id="3.20.20.80:FF:000004">
    <property type="entry name" value="Beta-glucosidase 6-phospho-beta-glucosidase"/>
    <property type="match status" value="1"/>
</dbReference>
<feature type="active site" description="Proton donor" evidence="4">
    <location>
        <position position="189"/>
    </location>
</feature>
<dbReference type="SUPFAM" id="SSF51445">
    <property type="entry name" value="(Trans)glycosidases"/>
    <property type="match status" value="1"/>
</dbReference>
<comment type="caution">
    <text evidence="7">The sequence shown here is derived from an EMBL/GenBank/DDBJ whole genome shotgun (WGS) entry which is preliminary data.</text>
</comment>
<feature type="binding site" evidence="4">
    <location>
        <position position="189"/>
    </location>
    <ligand>
        <name>D-galactose 6-phosphate</name>
        <dbReference type="ChEBI" id="CHEBI:91004"/>
    </ligand>
</feature>
<keyword evidence="2 4" id="KW-0378">Hydrolase</keyword>
<evidence type="ECO:0000256" key="1">
    <source>
        <dbReference type="ARBA" id="ARBA00010838"/>
    </source>
</evidence>
<dbReference type="Pfam" id="PF00232">
    <property type="entry name" value="Glyco_hydro_1"/>
    <property type="match status" value="1"/>
</dbReference>
<evidence type="ECO:0000256" key="2">
    <source>
        <dbReference type="ARBA" id="ARBA00022801"/>
    </source>
</evidence>
<feature type="binding site" evidence="4">
    <location>
        <position position="145"/>
    </location>
    <ligand>
        <name>D-galactose 6-phosphate</name>
        <dbReference type="ChEBI" id="CHEBI:91004"/>
    </ligand>
</feature>
<protein>
    <recommendedName>
        <fullName evidence="4">6-phospho-beta-galactosidase</fullName>
        <ecNumber evidence="4">3.2.1.85</ecNumber>
    </recommendedName>
    <alternativeName>
        <fullName evidence="4">Beta-D-phosphogalactoside galactohydrolase</fullName>
        <shortName evidence="4">PGALase</shortName>
    </alternativeName>
    <alternativeName>
        <fullName evidence="4">P-beta-Gal</fullName>
        <shortName evidence="4">PBG</shortName>
    </alternativeName>
</protein>
<feature type="binding site" evidence="4">
    <location>
        <position position="457"/>
    </location>
    <ligand>
        <name>D-galactose 6-phosphate</name>
        <dbReference type="ChEBI" id="CHEBI:91004"/>
    </ligand>
</feature>
<dbReference type="PATRIC" id="fig|1415168.3.peg.2705"/>
<sequence length="497" mass="57526">MRRDHSFHFLGFQNTESRLKCFFLKGLTLMTKTLPKDFIFGGATAAYQAEGATHTDGKGPVAWDKYLADNYWYTAEPASDFYHKYPVDLELAEEYGVNGIRISIAWSRIFPTGYGEVNEKGVEFYHKLFAECHKRHVEPFVTLHHFDTPEALHSNGDFLNRENIEHFIDYAAFCFEEFPEVNYWTTFNEIGPIGDGQYLVGKFPPGIKYDLAKVFQSHHNMMVSHARAVKLYKDKGYKGEIGVVHALPTKYPYDPENPADVRAAELEDIIHNKFILDATYLGHYSDKTMEGVNHILAENGGELDLRDEDFQALDAAKDLNDFLGINYYMSDWMQAFDGETEIIHNGKGEKGSSKYQIKGVGRRVAPDYVPRTDWDWIIYPEGLYDQIMRVKNDYPNYKKIYITENGLGYKDEFVDNTVYDDGRIDYVKQHLEVLSDAIADGANVKGYFIWSLMDVFSWSNGYEKRYGLFYVDFDTQERYPKKSAHWYKKLAETQVIE</sequence>
<evidence type="ECO:0000256" key="6">
    <source>
        <dbReference type="RuleBase" id="RU004469"/>
    </source>
</evidence>
<dbReference type="PROSITE" id="PS00653">
    <property type="entry name" value="GLYCOSYL_HYDROL_F1_2"/>
    <property type="match status" value="1"/>
</dbReference>
<dbReference type="GO" id="GO:0005829">
    <property type="term" value="C:cytosol"/>
    <property type="evidence" value="ECO:0007669"/>
    <property type="project" value="TreeGrafter"/>
</dbReference>
<comment type="similarity">
    <text evidence="1 4">Belongs to the glycosyl hydrolase 1 family.</text>
</comment>
<feature type="binding site" evidence="4">
    <location>
        <position position="466"/>
    </location>
    <ligand>
        <name>D-galactose 6-phosphate</name>
        <dbReference type="ChEBI" id="CHEBI:91004"/>
    </ligand>
</feature>
<dbReference type="HAMAP" id="MF_01574">
    <property type="entry name" value="LacG"/>
    <property type="match status" value="1"/>
</dbReference>
<dbReference type="InterPro" id="IPR033132">
    <property type="entry name" value="GH_1_N_CS"/>
</dbReference>
<keyword evidence="3 4" id="KW-0326">Glycosidase</keyword>
<evidence type="ECO:0000256" key="5">
    <source>
        <dbReference type="PROSITE-ProRule" id="PRU10055"/>
    </source>
</evidence>
<evidence type="ECO:0000256" key="3">
    <source>
        <dbReference type="ARBA" id="ARBA00023295"/>
    </source>
</evidence>
<proteinExistence type="inferred from homology"/>
<dbReference type="GO" id="GO:0033920">
    <property type="term" value="F:6-phospho-beta-galactosidase activity"/>
    <property type="evidence" value="ECO:0007669"/>
    <property type="project" value="UniProtKB-UniRule"/>
</dbReference>
<dbReference type="PANTHER" id="PTHR10353:SF36">
    <property type="entry name" value="LP05116P"/>
    <property type="match status" value="1"/>
</dbReference>
<feature type="binding site" evidence="4">
    <location>
        <position position="458"/>
    </location>
    <ligand>
        <name>D-galactose 6-phosphate</name>
        <dbReference type="ChEBI" id="CHEBI:91004"/>
    </ligand>
</feature>
<organism evidence="7 8">
    <name type="scientific">Lactococcus cremoris subsp. cremoris GE214</name>
    <dbReference type="NCBI Taxonomy" id="1415168"/>
    <lineage>
        <taxon>Bacteria</taxon>
        <taxon>Bacillati</taxon>
        <taxon>Bacillota</taxon>
        <taxon>Bacilli</taxon>
        <taxon>Lactobacillales</taxon>
        <taxon>Streptococcaceae</taxon>
        <taxon>Lactococcus</taxon>
        <taxon>Lactococcus cremoris subsp. cremoris</taxon>
    </lineage>
</organism>
<dbReference type="InterPro" id="IPR001360">
    <property type="entry name" value="Glyco_hydro_1"/>
</dbReference>
<evidence type="ECO:0000313" key="7">
    <source>
        <dbReference type="EMBL" id="KEY61203.1"/>
    </source>
</evidence>
<dbReference type="Proteomes" id="UP000028401">
    <property type="component" value="Unassembled WGS sequence"/>
</dbReference>
<name>A0A084A7C4_LACLC</name>
<dbReference type="PROSITE" id="PS00572">
    <property type="entry name" value="GLYCOSYL_HYDROL_F1_1"/>
    <property type="match status" value="1"/>
</dbReference>
<evidence type="ECO:0000313" key="8">
    <source>
        <dbReference type="Proteomes" id="UP000028401"/>
    </source>
</evidence>
<comment type="pathway">
    <text evidence="4 6">Carbohydrate metabolism; lactose degradation; D-galactose 6-phosphate and beta-D-glucose from lactose 6-phosphate: step 1/1.</text>
</comment>
<dbReference type="InterPro" id="IPR018120">
    <property type="entry name" value="Glyco_hydro_1_AS"/>
</dbReference>
<comment type="catalytic activity">
    <reaction evidence="4 6">
        <text>a 6-phospho-beta-D-galactoside + H2O = D-galactose 6-phosphate + an alcohol</text>
        <dbReference type="Rhea" id="RHEA:24568"/>
        <dbReference type="ChEBI" id="CHEBI:15377"/>
        <dbReference type="ChEBI" id="CHEBI:30879"/>
        <dbReference type="ChEBI" id="CHEBI:58534"/>
        <dbReference type="ChEBI" id="CHEBI:91004"/>
        <dbReference type="EC" id="3.2.1.85"/>
    </reaction>
</comment>
<reference evidence="7 8" key="1">
    <citation type="submission" date="2014-06" db="EMBL/GenBank/DDBJ databases">
        <title>Draft genome sequence of the putrescine producing strain Lactococcus lactis subsp cremoris GE214.</title>
        <authorList>
            <person name="Ladero V."/>
            <person name="Linares D.M."/>
            <person name="del Rio B."/>
            <person name="Mayo B."/>
            <person name="Martin M.C."/>
            <person name="Fernandez M."/>
            <person name="Alvarez M.A."/>
        </authorList>
    </citation>
    <scope>NUCLEOTIDE SEQUENCE [LARGE SCALE GENOMIC DNA]</scope>
    <source>
        <strain evidence="7 8">GE214</strain>
    </source>
</reference>